<keyword evidence="5 6" id="KW-0472">Membrane</keyword>
<keyword evidence="4 6" id="KW-1133">Transmembrane helix</keyword>
<dbReference type="Proteomes" id="UP000286063">
    <property type="component" value="Unassembled WGS sequence"/>
</dbReference>
<feature type="transmembrane region" description="Helical" evidence="6">
    <location>
        <begin position="361"/>
        <end position="384"/>
    </location>
</feature>
<feature type="transmembrane region" description="Helical" evidence="6">
    <location>
        <begin position="248"/>
        <end position="269"/>
    </location>
</feature>
<evidence type="ECO:0000256" key="1">
    <source>
        <dbReference type="ARBA" id="ARBA00004651"/>
    </source>
</evidence>
<dbReference type="GO" id="GO:0005886">
    <property type="term" value="C:plasma membrane"/>
    <property type="evidence" value="ECO:0007669"/>
    <property type="project" value="UniProtKB-SubCell"/>
</dbReference>
<comment type="subcellular location">
    <subcellularLocation>
        <location evidence="1">Cell membrane</location>
        <topology evidence="1">Multi-pass membrane protein</topology>
    </subcellularLocation>
</comment>
<dbReference type="AlphaFoldDB" id="A0A413IJD9"/>
<feature type="transmembrane region" description="Helical" evidence="6">
    <location>
        <begin position="419"/>
        <end position="439"/>
    </location>
</feature>
<keyword evidence="2" id="KW-1003">Cell membrane</keyword>
<dbReference type="PANTHER" id="PTHR30250:SF26">
    <property type="entry name" value="PSMA PROTEIN"/>
    <property type="match status" value="1"/>
</dbReference>
<dbReference type="PANTHER" id="PTHR30250">
    <property type="entry name" value="PST FAMILY PREDICTED COLANIC ACID TRANSPORTER"/>
    <property type="match status" value="1"/>
</dbReference>
<dbReference type="EMBL" id="QSCR01000041">
    <property type="protein sequence ID" value="RGY12692.1"/>
    <property type="molecule type" value="Genomic_DNA"/>
</dbReference>
<keyword evidence="3 6" id="KW-0812">Transmembrane</keyword>
<dbReference type="InterPro" id="IPR002797">
    <property type="entry name" value="Polysacc_synth"/>
</dbReference>
<name>A0A413IJD9_9BACT</name>
<feature type="transmembrane region" description="Helical" evidence="6">
    <location>
        <begin position="396"/>
        <end position="413"/>
    </location>
</feature>
<dbReference type="OrthoDB" id="512217at2"/>
<feature type="transmembrane region" description="Helical" evidence="6">
    <location>
        <begin position="178"/>
        <end position="196"/>
    </location>
</feature>
<evidence type="ECO:0000256" key="5">
    <source>
        <dbReference type="ARBA" id="ARBA00023136"/>
    </source>
</evidence>
<evidence type="ECO:0000256" key="2">
    <source>
        <dbReference type="ARBA" id="ARBA00022475"/>
    </source>
</evidence>
<feature type="transmembrane region" description="Helical" evidence="6">
    <location>
        <begin position="202"/>
        <end position="227"/>
    </location>
</feature>
<dbReference type="RefSeq" id="WP_117775587.1">
    <property type="nucleotide sequence ID" value="NZ_JAXFLQ010000037.1"/>
</dbReference>
<evidence type="ECO:0000256" key="6">
    <source>
        <dbReference type="SAM" id="Phobius"/>
    </source>
</evidence>
<dbReference type="Pfam" id="PF01943">
    <property type="entry name" value="Polysacc_synt"/>
    <property type="match status" value="1"/>
</dbReference>
<evidence type="ECO:0000256" key="4">
    <source>
        <dbReference type="ARBA" id="ARBA00022989"/>
    </source>
</evidence>
<dbReference type="InterPro" id="IPR050833">
    <property type="entry name" value="Poly_Biosynth_Transport"/>
</dbReference>
<sequence>MQFVNMMLDKIHIFFTTGTQRTLTVKRNIIYSFFIKGISILVSFILVPLTIDFVNSVQYGIWLTVSSLVGWFAYFDMGLTHGFRNKFAAAIARKDDSLAREYVSTTYAVLTIIFITILLLALWVNSYLDWSKILGLDPLISEELSRVFGVLIIFFCLNAILNVFTTLLLALQKTAMSSLILVISQLAILFVIFVLTKTATGSLLMLTFVFSGIQCLVLLVISIVLFATRFRKYIPKLSYVNFKLFKSIFGLGIKFFIIQLALLAIFQTSNIILSRVLGPEAVTIYNVCYKYFFAINMLLTIILTPYWSAFTDAYTVNDTRWMISTYRSLSRIWCIVALGAVAMLFVSPLFYHFWLGGLLSIPYSLSIAMFLYVVVMSRASLYMYLLNGIGTVNIQMIIYLIFGVVSIPLMILLCRGYGIIGILMVTTLVYLIQCCFGHIQLKKILNTTAKGIWLK</sequence>
<feature type="transmembrane region" description="Helical" evidence="6">
    <location>
        <begin position="107"/>
        <end position="128"/>
    </location>
</feature>
<gene>
    <name evidence="7" type="ORF">DXA50_17355</name>
</gene>
<comment type="caution">
    <text evidence="7">The sequence shown here is derived from an EMBL/GenBank/DDBJ whole genome shotgun (WGS) entry which is preliminary data.</text>
</comment>
<feature type="transmembrane region" description="Helical" evidence="6">
    <location>
        <begin position="332"/>
        <end position="355"/>
    </location>
</feature>
<evidence type="ECO:0000313" key="8">
    <source>
        <dbReference type="Proteomes" id="UP000286063"/>
    </source>
</evidence>
<reference evidence="7 8" key="1">
    <citation type="submission" date="2018-08" db="EMBL/GenBank/DDBJ databases">
        <title>A genome reference for cultivated species of the human gut microbiota.</title>
        <authorList>
            <person name="Zou Y."/>
            <person name="Xue W."/>
            <person name="Luo G."/>
        </authorList>
    </citation>
    <scope>NUCLEOTIDE SEQUENCE [LARGE SCALE GENOMIC DNA]</scope>
    <source>
        <strain evidence="7 8">OF02-7</strain>
    </source>
</reference>
<feature type="transmembrane region" description="Helical" evidence="6">
    <location>
        <begin position="57"/>
        <end position="75"/>
    </location>
</feature>
<accession>A0A413IJD9</accession>
<feature type="transmembrane region" description="Helical" evidence="6">
    <location>
        <begin position="289"/>
        <end position="311"/>
    </location>
</feature>
<organism evidence="7 8">
    <name type="scientific">Butyricimonas virosa</name>
    <dbReference type="NCBI Taxonomy" id="544645"/>
    <lineage>
        <taxon>Bacteria</taxon>
        <taxon>Pseudomonadati</taxon>
        <taxon>Bacteroidota</taxon>
        <taxon>Bacteroidia</taxon>
        <taxon>Bacteroidales</taxon>
        <taxon>Odoribacteraceae</taxon>
        <taxon>Butyricimonas</taxon>
    </lineage>
</organism>
<proteinExistence type="predicted"/>
<feature type="transmembrane region" description="Helical" evidence="6">
    <location>
        <begin position="148"/>
        <end position="171"/>
    </location>
</feature>
<feature type="transmembrane region" description="Helical" evidence="6">
    <location>
        <begin position="29"/>
        <end position="51"/>
    </location>
</feature>
<evidence type="ECO:0008006" key="9">
    <source>
        <dbReference type="Google" id="ProtNLM"/>
    </source>
</evidence>
<evidence type="ECO:0000256" key="3">
    <source>
        <dbReference type="ARBA" id="ARBA00022692"/>
    </source>
</evidence>
<protein>
    <recommendedName>
        <fullName evidence="9">Polysaccharide biosynthesis protein</fullName>
    </recommendedName>
</protein>
<evidence type="ECO:0000313" key="7">
    <source>
        <dbReference type="EMBL" id="RGY12692.1"/>
    </source>
</evidence>